<organism evidence="9 10">
    <name type="scientific">Hydrogenophaga crocea</name>
    <dbReference type="NCBI Taxonomy" id="2716225"/>
    <lineage>
        <taxon>Bacteria</taxon>
        <taxon>Pseudomonadati</taxon>
        <taxon>Pseudomonadota</taxon>
        <taxon>Betaproteobacteria</taxon>
        <taxon>Burkholderiales</taxon>
        <taxon>Comamonadaceae</taxon>
        <taxon>Hydrogenophaga</taxon>
    </lineage>
</organism>
<dbReference type="NCBIfam" id="TIGR01182">
    <property type="entry name" value="eda"/>
    <property type="match status" value="1"/>
</dbReference>
<dbReference type="PANTHER" id="PTHR30246">
    <property type="entry name" value="2-KETO-3-DEOXY-6-PHOSPHOGLUCONATE ALDOLASE"/>
    <property type="match status" value="1"/>
</dbReference>
<comment type="subunit">
    <text evidence="4">Homotrimer.</text>
</comment>
<dbReference type="InterPro" id="IPR013785">
    <property type="entry name" value="Aldolase_TIM"/>
</dbReference>
<reference evidence="9 10" key="1">
    <citation type="submission" date="2020-03" db="EMBL/GenBank/DDBJ databases">
        <title>Hydrogenophaga sp. nov. isolated from cyanobacterial mat.</title>
        <authorList>
            <person name="Thorat V."/>
            <person name="Kirdat K."/>
            <person name="Tiwarekar B."/>
            <person name="Costa E.D."/>
            <person name="Yadav A."/>
        </authorList>
    </citation>
    <scope>NUCLEOTIDE SEQUENCE [LARGE SCALE GENOMIC DNA]</scope>
    <source>
        <strain evidence="9 10">BA0156</strain>
    </source>
</reference>
<dbReference type="SUPFAM" id="SSF51569">
    <property type="entry name" value="Aldolase"/>
    <property type="match status" value="1"/>
</dbReference>
<sequence length="220" mass="22952">MTDTSTNPNTPAHLQHPRFRSRVVPVIVLNDPQHAVPLAHALLEGGIDVMEITLRSDAALDAIEAVAKAVPEMHLGAGTVTRASDVPRIIDAGARFALSPGCTDALVDAMRATGLPFIPGVMTPGEVMRARDHGFTLMKLFPAQQAGGIAMLKALGAPLPDVRFCPTGGVGPDNLREVLALPNVAMAGGSWLTPADALQAGDWPRITALAREAAAIARGQ</sequence>
<dbReference type="PROSITE" id="PS00159">
    <property type="entry name" value="ALDOLASE_KDPG_KHG_1"/>
    <property type="match status" value="1"/>
</dbReference>
<name>A0A6G8IH79_9BURK</name>
<keyword evidence="10" id="KW-1185">Reference proteome</keyword>
<protein>
    <recommendedName>
        <fullName evidence="5">2-dehydro-3-deoxy-phosphogluconate aldolase</fullName>
        <ecNumber evidence="5">4.1.2.14</ecNumber>
    </recommendedName>
</protein>
<proteinExistence type="inferred from homology"/>
<evidence type="ECO:0000313" key="10">
    <source>
        <dbReference type="Proteomes" id="UP000503162"/>
    </source>
</evidence>
<evidence type="ECO:0000313" key="9">
    <source>
        <dbReference type="EMBL" id="QIM52503.1"/>
    </source>
</evidence>
<dbReference type="NCBIfam" id="NF004325">
    <property type="entry name" value="PRK05718.1"/>
    <property type="match status" value="1"/>
</dbReference>
<dbReference type="InterPro" id="IPR031337">
    <property type="entry name" value="KDPG/KHG_AS_1"/>
</dbReference>
<dbReference type="PANTHER" id="PTHR30246:SF1">
    <property type="entry name" value="2-DEHYDRO-3-DEOXY-6-PHOSPHOGALACTONATE ALDOLASE-RELATED"/>
    <property type="match status" value="1"/>
</dbReference>
<dbReference type="InterPro" id="IPR031338">
    <property type="entry name" value="KDPG/KHG_AS_2"/>
</dbReference>
<keyword evidence="6 9" id="KW-0456">Lyase</keyword>
<evidence type="ECO:0000256" key="3">
    <source>
        <dbReference type="ARBA" id="ARBA00006906"/>
    </source>
</evidence>
<dbReference type="InterPro" id="IPR000887">
    <property type="entry name" value="Aldlse_KDPG_KHG"/>
</dbReference>
<dbReference type="EMBL" id="CP049989">
    <property type="protein sequence ID" value="QIM52503.1"/>
    <property type="molecule type" value="Genomic_DNA"/>
</dbReference>
<evidence type="ECO:0000256" key="2">
    <source>
        <dbReference type="ARBA" id="ARBA00004736"/>
    </source>
</evidence>
<dbReference type="Pfam" id="PF01081">
    <property type="entry name" value="Aldolase"/>
    <property type="match status" value="1"/>
</dbReference>
<comment type="similarity">
    <text evidence="3">Belongs to the KHG/KDPG aldolase family.</text>
</comment>
<evidence type="ECO:0000256" key="1">
    <source>
        <dbReference type="ARBA" id="ARBA00000654"/>
    </source>
</evidence>
<dbReference type="KEGG" id="hcz:G9Q37_10275"/>
<evidence type="ECO:0000256" key="4">
    <source>
        <dbReference type="ARBA" id="ARBA00011233"/>
    </source>
</evidence>
<keyword evidence="7" id="KW-0704">Schiff base</keyword>
<evidence type="ECO:0000256" key="6">
    <source>
        <dbReference type="ARBA" id="ARBA00023239"/>
    </source>
</evidence>
<evidence type="ECO:0000256" key="7">
    <source>
        <dbReference type="ARBA" id="ARBA00023270"/>
    </source>
</evidence>
<gene>
    <name evidence="9" type="primary">eda</name>
    <name evidence="9" type="ORF">G9Q37_10275</name>
</gene>
<accession>A0A6G8IH79</accession>
<dbReference type="RefSeq" id="WP_166227105.1">
    <property type="nucleotide sequence ID" value="NZ_CP049989.1"/>
</dbReference>
<keyword evidence="8" id="KW-0119">Carbohydrate metabolism</keyword>
<evidence type="ECO:0000256" key="8">
    <source>
        <dbReference type="ARBA" id="ARBA00023277"/>
    </source>
</evidence>
<dbReference type="PROSITE" id="PS00160">
    <property type="entry name" value="ALDOLASE_KDPG_KHG_2"/>
    <property type="match status" value="1"/>
</dbReference>
<comment type="catalytic activity">
    <reaction evidence="1">
        <text>2-dehydro-3-deoxy-6-phospho-D-gluconate = D-glyceraldehyde 3-phosphate + pyruvate</text>
        <dbReference type="Rhea" id="RHEA:17089"/>
        <dbReference type="ChEBI" id="CHEBI:15361"/>
        <dbReference type="ChEBI" id="CHEBI:57569"/>
        <dbReference type="ChEBI" id="CHEBI:59776"/>
        <dbReference type="EC" id="4.1.2.14"/>
    </reaction>
</comment>
<dbReference type="Gene3D" id="3.20.20.70">
    <property type="entry name" value="Aldolase class I"/>
    <property type="match status" value="1"/>
</dbReference>
<dbReference type="CDD" id="cd00452">
    <property type="entry name" value="KDPG_aldolase"/>
    <property type="match status" value="1"/>
</dbReference>
<dbReference type="Proteomes" id="UP000503162">
    <property type="component" value="Chromosome"/>
</dbReference>
<evidence type="ECO:0000256" key="5">
    <source>
        <dbReference type="ARBA" id="ARBA00013063"/>
    </source>
</evidence>
<dbReference type="EC" id="4.1.2.14" evidence="5"/>
<comment type="pathway">
    <text evidence="2">Carbohydrate acid metabolism; 2-dehydro-3-deoxy-D-gluconate degradation; D-glyceraldehyde 3-phosphate and pyruvate from 2-dehydro-3-deoxy-D-gluconate: step 2/2.</text>
</comment>
<dbReference type="GO" id="GO:0008675">
    <property type="term" value="F:2-dehydro-3-deoxy-phosphogluconate aldolase activity"/>
    <property type="evidence" value="ECO:0007669"/>
    <property type="project" value="UniProtKB-EC"/>
</dbReference>
<dbReference type="AlphaFoldDB" id="A0A6G8IH79"/>